<dbReference type="Pfam" id="PF07992">
    <property type="entry name" value="Pyr_redox_2"/>
    <property type="match status" value="1"/>
</dbReference>
<evidence type="ECO:0000256" key="2">
    <source>
        <dbReference type="ARBA" id="ARBA00023002"/>
    </source>
</evidence>
<dbReference type="InterPro" id="IPR050097">
    <property type="entry name" value="Ferredoxin-NADP_redctase_2"/>
</dbReference>
<keyword evidence="1" id="KW-0285">Flavoprotein</keyword>
<organism evidence="4 5">
    <name type="scientific">Herpetosiphon gulosus</name>
    <dbReference type="NCBI Taxonomy" id="1973496"/>
    <lineage>
        <taxon>Bacteria</taxon>
        <taxon>Bacillati</taxon>
        <taxon>Chloroflexota</taxon>
        <taxon>Chloroflexia</taxon>
        <taxon>Herpetosiphonales</taxon>
        <taxon>Herpetosiphonaceae</taxon>
        <taxon>Herpetosiphon</taxon>
    </lineage>
</organism>
<protein>
    <recommendedName>
        <fullName evidence="3">FAD/NAD(P)-binding domain-containing protein</fullName>
    </recommendedName>
</protein>
<dbReference type="PRINTS" id="PR00469">
    <property type="entry name" value="PNDRDTASEII"/>
</dbReference>
<dbReference type="PRINTS" id="PR00368">
    <property type="entry name" value="FADPNR"/>
</dbReference>
<reference evidence="4 5" key="1">
    <citation type="submission" date="2024-02" db="EMBL/GenBank/DDBJ databases">
        <title>Herpetosiphon gulosus NBRC 112829.</title>
        <authorList>
            <person name="Ichikawa N."/>
            <person name="Katano-Makiyama Y."/>
            <person name="Hidaka K."/>
        </authorList>
    </citation>
    <scope>NUCLEOTIDE SEQUENCE [LARGE SCALE GENOMIC DNA]</scope>
    <source>
        <strain evidence="4 5">NBRC 112829</strain>
    </source>
</reference>
<dbReference type="SUPFAM" id="SSF51905">
    <property type="entry name" value="FAD/NAD(P)-binding domain"/>
    <property type="match status" value="1"/>
</dbReference>
<evidence type="ECO:0000313" key="4">
    <source>
        <dbReference type="EMBL" id="GAA5526696.1"/>
    </source>
</evidence>
<feature type="domain" description="FAD/NAD(P)-binding" evidence="3">
    <location>
        <begin position="2"/>
        <end position="286"/>
    </location>
</feature>
<dbReference type="PANTHER" id="PTHR48105">
    <property type="entry name" value="THIOREDOXIN REDUCTASE 1-RELATED-RELATED"/>
    <property type="match status" value="1"/>
</dbReference>
<comment type="caution">
    <text evidence="4">The sequence shown here is derived from an EMBL/GenBank/DDBJ whole genome shotgun (WGS) entry which is preliminary data.</text>
</comment>
<evidence type="ECO:0000256" key="1">
    <source>
        <dbReference type="ARBA" id="ARBA00022630"/>
    </source>
</evidence>
<dbReference type="Gene3D" id="3.50.50.60">
    <property type="entry name" value="FAD/NAD(P)-binding domain"/>
    <property type="match status" value="2"/>
</dbReference>
<dbReference type="RefSeq" id="WP_345720340.1">
    <property type="nucleotide sequence ID" value="NZ_BAABRU010000002.1"/>
</dbReference>
<dbReference type="Proteomes" id="UP001428290">
    <property type="component" value="Unassembled WGS sequence"/>
</dbReference>
<evidence type="ECO:0000259" key="3">
    <source>
        <dbReference type="Pfam" id="PF07992"/>
    </source>
</evidence>
<dbReference type="InterPro" id="IPR036188">
    <property type="entry name" value="FAD/NAD-bd_sf"/>
</dbReference>
<dbReference type="InterPro" id="IPR023753">
    <property type="entry name" value="FAD/NAD-binding_dom"/>
</dbReference>
<keyword evidence="5" id="KW-1185">Reference proteome</keyword>
<sequence>MFDVIIVGGSVAGLSAALVLGRARRSVLVLDSQQPRNAQSPGVHNFLSRDGILPAELRQIGREQLKPYPSVQVRFATAEHAQAIDGGFVVKLDDGSEISSRKLLLASGVIDELPPIEGLAELWGSSVFHCPYCHGWEVRDQPLAVLVPDAERLFHVATLLHNWSSDLVVCTNGEAQLSPEQRQILAKLNLSIREDRLVGIEQAAGQLTHLIFDQGEPLARSGLLIGVPQRQRSQLPAQLGCEVSDNPHMPGLIKVQMLGQTSVPGVYAAGDATAGMQQAINAAAGGAMAGAGINHELIQDMLKQL</sequence>
<keyword evidence="2" id="KW-0560">Oxidoreductase</keyword>
<dbReference type="EMBL" id="BAABRU010000002">
    <property type="protein sequence ID" value="GAA5526696.1"/>
    <property type="molecule type" value="Genomic_DNA"/>
</dbReference>
<evidence type="ECO:0000313" key="5">
    <source>
        <dbReference type="Proteomes" id="UP001428290"/>
    </source>
</evidence>
<accession>A0ABP9WU15</accession>
<gene>
    <name evidence="4" type="ORF">Hgul01_00473</name>
</gene>
<name>A0ABP9WU15_9CHLR</name>
<proteinExistence type="predicted"/>